<reference evidence="1 2" key="1">
    <citation type="submission" date="2020-06" db="EMBL/GenBank/DDBJ databases">
        <title>NJ-3-1, isolated from saline soil.</title>
        <authorList>
            <person name="Cui H.L."/>
            <person name="Shi X."/>
        </authorList>
    </citation>
    <scope>NUCLEOTIDE SEQUENCE [LARGE SCALE GENOMIC DNA]</scope>
    <source>
        <strain evidence="1 2">NJ-3-1</strain>
    </source>
</reference>
<keyword evidence="2" id="KW-1185">Reference proteome</keyword>
<dbReference type="Gene3D" id="3.40.50.450">
    <property type="match status" value="1"/>
</dbReference>
<dbReference type="KEGG" id="halu:HUG12_09815"/>
<evidence type="ECO:0000313" key="1">
    <source>
        <dbReference type="EMBL" id="QLG62002.1"/>
    </source>
</evidence>
<dbReference type="GeneID" id="56037756"/>
<protein>
    <recommendedName>
        <fullName evidence="3">Nucleoside 2-deoxyribosyltransferase</fullName>
    </recommendedName>
</protein>
<gene>
    <name evidence="1" type="ORF">HUG12_09815</name>
</gene>
<dbReference type="AlphaFoldDB" id="A0A7D5QGF2"/>
<dbReference type="RefSeq" id="WP_179268587.1">
    <property type="nucleotide sequence ID" value="NZ_CP058579.1"/>
</dbReference>
<dbReference type="EMBL" id="CP058579">
    <property type="protein sequence ID" value="QLG62002.1"/>
    <property type="molecule type" value="Genomic_DNA"/>
</dbReference>
<accession>A0A7D5QGF2</accession>
<organism evidence="1 2">
    <name type="scientific">Halorarum salinum</name>
    <dbReference type="NCBI Taxonomy" id="2743089"/>
    <lineage>
        <taxon>Archaea</taxon>
        <taxon>Methanobacteriati</taxon>
        <taxon>Methanobacteriota</taxon>
        <taxon>Stenosarchaea group</taxon>
        <taxon>Halobacteria</taxon>
        <taxon>Halobacteriales</taxon>
        <taxon>Haloferacaceae</taxon>
        <taxon>Halorarum</taxon>
    </lineage>
</organism>
<proteinExistence type="predicted"/>
<evidence type="ECO:0008006" key="3">
    <source>
        <dbReference type="Google" id="ProtNLM"/>
    </source>
</evidence>
<sequence length="151" mass="17148">MAGNTPENHPVAQNEEKHTVYLAGPISDGPNPFEWHEKIQSTWPEISWINPFEQHGHSQVKAREHVEEIIARDLEMVKASDAVLLRRIGHRNLAGASIEAYVATEHDIPVIIWNDTEESVPLFLEGHSRAVYESLEEAVNNIFNLLSVRRI</sequence>
<dbReference type="SUPFAM" id="SSF52309">
    <property type="entry name" value="N-(deoxy)ribosyltransferase-like"/>
    <property type="match status" value="1"/>
</dbReference>
<name>A0A7D5QGF2_9EURY</name>
<evidence type="ECO:0000313" key="2">
    <source>
        <dbReference type="Proteomes" id="UP000509626"/>
    </source>
</evidence>
<dbReference type="Proteomes" id="UP000509626">
    <property type="component" value="Chromosome"/>
</dbReference>